<comment type="caution">
    <text evidence="16">The sequence shown here is derived from an EMBL/GenBank/DDBJ whole genome shotgun (WGS) entry which is preliminary data.</text>
</comment>
<dbReference type="FunFam" id="1.20.5.110:FF:000011">
    <property type="entry name" value="B-cell receptor-associated protein 29"/>
    <property type="match status" value="1"/>
</dbReference>
<evidence type="ECO:0000256" key="7">
    <source>
        <dbReference type="ARBA" id="ARBA00022892"/>
    </source>
</evidence>
<evidence type="ECO:0000256" key="1">
    <source>
        <dbReference type="ARBA" id="ARBA00004477"/>
    </source>
</evidence>
<feature type="domain" description="Bap31/Bap29 cytoplasmic coiled-coil" evidence="15">
    <location>
        <begin position="195"/>
        <end position="251"/>
    </location>
</feature>
<keyword evidence="10" id="KW-0175">Coiled coil</keyword>
<evidence type="ECO:0000313" key="17">
    <source>
        <dbReference type="Proteomes" id="UP000735302"/>
    </source>
</evidence>
<evidence type="ECO:0000256" key="11">
    <source>
        <dbReference type="ARBA" id="ARBA00023136"/>
    </source>
</evidence>
<name>A0AAV4DI97_9GAST</name>
<accession>A0AAV4DI97</accession>
<keyword evidence="5" id="KW-0053">Apoptosis</keyword>
<sequence>MTLQWLFVAGTLYTEVALISVLLLPFISPKTWQKLFRSRLASLISSYSYIYFNIFIAILVLLFLDSVREVWKYSGPVDNEELRRYPEAETAIHMKLFRAQRNMYIAGFALFLWFVLRRLAMLIGKEATLMAECEASMRQAQSATTAAQQLLDDKGTKDDNKKNSEAEAADDTGDKKASKSDQTHLEKELEETQTELEKTKEELYRARLEVGSIKKQAESTNMEYDRLLAEHAKLQKQLQDYEGGDAGDKKGN</sequence>
<dbReference type="Pfam" id="PF05529">
    <property type="entry name" value="Bap31"/>
    <property type="match status" value="1"/>
</dbReference>
<dbReference type="InterPro" id="IPR040463">
    <property type="entry name" value="BAP29/BAP31_N"/>
</dbReference>
<evidence type="ECO:0000259" key="15">
    <source>
        <dbReference type="Pfam" id="PF18035"/>
    </source>
</evidence>
<gene>
    <name evidence="16" type="ORF">PoB_007043800</name>
</gene>
<evidence type="ECO:0000256" key="10">
    <source>
        <dbReference type="ARBA" id="ARBA00023054"/>
    </source>
</evidence>
<evidence type="ECO:0000256" key="5">
    <source>
        <dbReference type="ARBA" id="ARBA00022703"/>
    </source>
</evidence>
<dbReference type="GO" id="GO:0006888">
    <property type="term" value="P:endoplasmic reticulum to Golgi vesicle-mediated transport"/>
    <property type="evidence" value="ECO:0007669"/>
    <property type="project" value="UniProtKB-UniRule"/>
</dbReference>
<dbReference type="Proteomes" id="UP000735302">
    <property type="component" value="Unassembled WGS sequence"/>
</dbReference>
<feature type="compositionally biased region" description="Basic and acidic residues" evidence="13">
    <location>
        <begin position="172"/>
        <end position="187"/>
    </location>
</feature>
<feature type="transmembrane region" description="Helical" evidence="12">
    <location>
        <begin position="103"/>
        <end position="120"/>
    </location>
</feature>
<evidence type="ECO:0000256" key="12">
    <source>
        <dbReference type="RuleBase" id="RU367026"/>
    </source>
</evidence>
<dbReference type="Pfam" id="PF18035">
    <property type="entry name" value="Bap31_Bap29_C"/>
    <property type="match status" value="1"/>
</dbReference>
<keyword evidence="8 12" id="KW-0653">Protein transport</keyword>
<dbReference type="InterPro" id="IPR008417">
    <property type="entry name" value="BAP29/BAP31"/>
</dbReference>
<feature type="domain" description="BAP29/BAP31 transmembrane" evidence="14">
    <location>
        <begin position="1"/>
        <end position="135"/>
    </location>
</feature>
<comment type="similarity">
    <text evidence="2 12">Belongs to the BCAP29/BCAP31 family.</text>
</comment>
<feature type="transmembrane region" description="Helical" evidence="12">
    <location>
        <begin position="40"/>
        <end position="64"/>
    </location>
</feature>
<keyword evidence="3 12" id="KW-0813">Transport</keyword>
<dbReference type="GO" id="GO:0005789">
    <property type="term" value="C:endoplasmic reticulum membrane"/>
    <property type="evidence" value="ECO:0007669"/>
    <property type="project" value="UniProtKB-SubCell"/>
</dbReference>
<dbReference type="GO" id="GO:0070973">
    <property type="term" value="P:protein localization to endoplasmic reticulum exit site"/>
    <property type="evidence" value="ECO:0007669"/>
    <property type="project" value="UniProtKB-UniRule"/>
</dbReference>
<evidence type="ECO:0000259" key="14">
    <source>
        <dbReference type="Pfam" id="PF05529"/>
    </source>
</evidence>
<dbReference type="PANTHER" id="PTHR12701">
    <property type="entry name" value="BCR-ASSOCIATED PROTEIN, BAP"/>
    <property type="match status" value="1"/>
</dbReference>
<keyword evidence="11 12" id="KW-0472">Membrane</keyword>
<comment type="function">
    <text evidence="12">May play a role in anterograde transport of membrane proteins from the endoplasmic reticulum to the Golgi.</text>
</comment>
<evidence type="ECO:0000313" key="16">
    <source>
        <dbReference type="EMBL" id="GFO43933.1"/>
    </source>
</evidence>
<organism evidence="16 17">
    <name type="scientific">Plakobranchus ocellatus</name>
    <dbReference type="NCBI Taxonomy" id="259542"/>
    <lineage>
        <taxon>Eukaryota</taxon>
        <taxon>Metazoa</taxon>
        <taxon>Spiralia</taxon>
        <taxon>Lophotrochozoa</taxon>
        <taxon>Mollusca</taxon>
        <taxon>Gastropoda</taxon>
        <taxon>Heterobranchia</taxon>
        <taxon>Euthyneura</taxon>
        <taxon>Panpulmonata</taxon>
        <taxon>Sacoglossa</taxon>
        <taxon>Placobranchoidea</taxon>
        <taxon>Plakobranchidae</taxon>
        <taxon>Plakobranchus</taxon>
    </lineage>
</organism>
<evidence type="ECO:0000256" key="4">
    <source>
        <dbReference type="ARBA" id="ARBA00022692"/>
    </source>
</evidence>
<reference evidence="16 17" key="1">
    <citation type="journal article" date="2021" name="Elife">
        <title>Chloroplast acquisition without the gene transfer in kleptoplastic sea slugs, Plakobranchus ocellatus.</title>
        <authorList>
            <person name="Maeda T."/>
            <person name="Takahashi S."/>
            <person name="Yoshida T."/>
            <person name="Shimamura S."/>
            <person name="Takaki Y."/>
            <person name="Nagai Y."/>
            <person name="Toyoda A."/>
            <person name="Suzuki Y."/>
            <person name="Arimoto A."/>
            <person name="Ishii H."/>
            <person name="Satoh N."/>
            <person name="Nishiyama T."/>
            <person name="Hasebe M."/>
            <person name="Maruyama T."/>
            <person name="Minagawa J."/>
            <person name="Obokata J."/>
            <person name="Shigenobu S."/>
        </authorList>
    </citation>
    <scope>NUCLEOTIDE SEQUENCE [LARGE SCALE GENOMIC DNA]</scope>
</reference>
<dbReference type="GO" id="GO:0006915">
    <property type="term" value="P:apoptotic process"/>
    <property type="evidence" value="ECO:0007669"/>
    <property type="project" value="UniProtKB-KW"/>
</dbReference>
<evidence type="ECO:0000256" key="2">
    <source>
        <dbReference type="ARBA" id="ARBA00007956"/>
    </source>
</evidence>
<keyword evidence="16" id="KW-0675">Receptor</keyword>
<evidence type="ECO:0000256" key="6">
    <source>
        <dbReference type="ARBA" id="ARBA00022824"/>
    </source>
</evidence>
<keyword evidence="9 12" id="KW-1133">Transmembrane helix</keyword>
<keyword evidence="17" id="KW-1185">Reference proteome</keyword>
<dbReference type="AlphaFoldDB" id="A0AAV4DI97"/>
<keyword evidence="7 12" id="KW-0931">ER-Golgi transport</keyword>
<evidence type="ECO:0000256" key="3">
    <source>
        <dbReference type="ARBA" id="ARBA00022448"/>
    </source>
</evidence>
<feature type="compositionally biased region" description="Basic and acidic residues" evidence="13">
    <location>
        <begin position="151"/>
        <end position="165"/>
    </location>
</feature>
<dbReference type="InterPro" id="IPR041672">
    <property type="entry name" value="Bap31/Bap29_C"/>
</dbReference>
<keyword evidence="4 12" id="KW-0812">Transmembrane</keyword>
<dbReference type="Gene3D" id="1.20.5.110">
    <property type="match status" value="1"/>
</dbReference>
<evidence type="ECO:0000256" key="9">
    <source>
        <dbReference type="ARBA" id="ARBA00022989"/>
    </source>
</evidence>
<proteinExistence type="inferred from homology"/>
<comment type="subcellular location">
    <subcellularLocation>
        <location evidence="1 12">Endoplasmic reticulum membrane</location>
        <topology evidence="1 12">Multi-pass membrane protein</topology>
    </subcellularLocation>
</comment>
<feature type="region of interest" description="Disordered" evidence="13">
    <location>
        <begin position="144"/>
        <end position="198"/>
    </location>
</feature>
<dbReference type="GO" id="GO:0006886">
    <property type="term" value="P:intracellular protein transport"/>
    <property type="evidence" value="ECO:0007669"/>
    <property type="project" value="UniProtKB-UniRule"/>
</dbReference>
<keyword evidence="6 12" id="KW-0256">Endoplasmic reticulum</keyword>
<dbReference type="EMBL" id="BLXT01007928">
    <property type="protein sequence ID" value="GFO43933.1"/>
    <property type="molecule type" value="Genomic_DNA"/>
</dbReference>
<dbReference type="PANTHER" id="PTHR12701:SF20">
    <property type="entry name" value="ENDOPLASMIC RETICULUM TRANSMEMBRANE PROTEIN"/>
    <property type="match status" value="1"/>
</dbReference>
<evidence type="ECO:0000256" key="13">
    <source>
        <dbReference type="SAM" id="MobiDB-lite"/>
    </source>
</evidence>
<feature type="transmembrane region" description="Helical" evidence="12">
    <location>
        <begin position="6"/>
        <end position="28"/>
    </location>
</feature>
<protein>
    <recommendedName>
        <fullName evidence="12">Endoplasmic reticulum transmembrane protein</fullName>
    </recommendedName>
</protein>
<evidence type="ECO:0000256" key="8">
    <source>
        <dbReference type="ARBA" id="ARBA00022927"/>
    </source>
</evidence>